<feature type="transmembrane region" description="Helical" evidence="1">
    <location>
        <begin position="194"/>
        <end position="214"/>
    </location>
</feature>
<evidence type="ECO:0008006" key="4">
    <source>
        <dbReference type="Google" id="ProtNLM"/>
    </source>
</evidence>
<dbReference type="AlphaFoldDB" id="A0A2S8AEZ5"/>
<evidence type="ECO:0000313" key="2">
    <source>
        <dbReference type="EMBL" id="PQL94223.1"/>
    </source>
</evidence>
<proteinExistence type="predicted"/>
<keyword evidence="1" id="KW-0472">Membrane</keyword>
<keyword evidence="1" id="KW-0812">Transmembrane</keyword>
<dbReference type="Proteomes" id="UP000238042">
    <property type="component" value="Unassembled WGS sequence"/>
</dbReference>
<keyword evidence="3" id="KW-1185">Reference proteome</keyword>
<dbReference type="Pfam" id="PF14897">
    <property type="entry name" value="EpsG"/>
    <property type="match status" value="1"/>
</dbReference>
<feature type="transmembrane region" description="Helical" evidence="1">
    <location>
        <begin position="84"/>
        <end position="108"/>
    </location>
</feature>
<accession>A0A2S8AEZ5</accession>
<feature type="transmembrane region" description="Helical" evidence="1">
    <location>
        <begin position="306"/>
        <end position="324"/>
    </location>
</feature>
<protein>
    <recommendedName>
        <fullName evidence="4">EpsG family protein</fullName>
    </recommendedName>
</protein>
<dbReference type="InterPro" id="IPR049458">
    <property type="entry name" value="EpsG-like"/>
</dbReference>
<dbReference type="OrthoDB" id="1424730at2"/>
<evidence type="ECO:0000313" key="3">
    <source>
        <dbReference type="Proteomes" id="UP000238042"/>
    </source>
</evidence>
<evidence type="ECO:0000256" key="1">
    <source>
        <dbReference type="SAM" id="Phobius"/>
    </source>
</evidence>
<sequence length="377" mass="44340">MIHPVFYLIMIIMTFYSYMEVSSNYNIKPKIKIPYICMVIVLIFITGTRGNRGADYWPYVRFFVGANTFIRWNQIFDSGVEPTYIIFSKIIGNLHLPFFILLFTFATISISLRSSFYYKFSPYPFFTLLFYYMPTYFFQDSGHIRQGASIAICLFSFQYITQRKLLKFLLSILIAYYFHKTAIIFLPAYWIANIYISTFKAFLLIVLSILIAPLEPYNWFGEIFNSLSADTLSDAYNSYQKLGESTFSVGEIVKICFLVIIFSFDKYNIKTANNYNYLKIRNLCLTYYCIYYCFRQNEIFSIRLPIVYDAFAGTLFAIIIKNSKSQINKYFIYSFLIIYLYLLSFRFAANAKKLNFDKFDTLFTDGSAIVIIDETID</sequence>
<feature type="transmembrane region" description="Helical" evidence="1">
    <location>
        <begin position="330"/>
        <end position="349"/>
    </location>
</feature>
<feature type="transmembrane region" description="Helical" evidence="1">
    <location>
        <begin position="246"/>
        <end position="264"/>
    </location>
</feature>
<feature type="transmembrane region" description="Helical" evidence="1">
    <location>
        <begin position="33"/>
        <end position="50"/>
    </location>
</feature>
<keyword evidence="1" id="KW-1133">Transmembrane helix</keyword>
<reference evidence="2 3" key="1">
    <citation type="submission" date="2018-02" db="EMBL/GenBank/DDBJ databases">
        <title>Genome sequences of Apibacter spp., gut symbionts of Asian honey bees.</title>
        <authorList>
            <person name="Kwong W.K."/>
            <person name="Steele M.I."/>
            <person name="Moran N.A."/>
        </authorList>
    </citation>
    <scope>NUCLEOTIDE SEQUENCE [LARGE SCALE GENOMIC DNA]</scope>
    <source>
        <strain evidence="3">wkB301</strain>
    </source>
</reference>
<dbReference type="EMBL" id="PSZM01000024">
    <property type="protein sequence ID" value="PQL94223.1"/>
    <property type="molecule type" value="Genomic_DNA"/>
</dbReference>
<feature type="transmembrane region" description="Helical" evidence="1">
    <location>
        <begin position="6"/>
        <end position="21"/>
    </location>
</feature>
<name>A0A2S8AEZ5_9FLAO</name>
<feature type="transmembrane region" description="Helical" evidence="1">
    <location>
        <begin position="168"/>
        <end position="188"/>
    </location>
</feature>
<gene>
    <name evidence="2" type="ORF">C4S77_03410</name>
</gene>
<feature type="transmembrane region" description="Helical" evidence="1">
    <location>
        <begin position="120"/>
        <end position="138"/>
    </location>
</feature>
<comment type="caution">
    <text evidence="2">The sequence shown here is derived from an EMBL/GenBank/DDBJ whole genome shotgun (WGS) entry which is preliminary data.</text>
</comment>
<organism evidence="2 3">
    <name type="scientific">Apibacter adventoris</name>
    <dbReference type="NCBI Taxonomy" id="1679466"/>
    <lineage>
        <taxon>Bacteria</taxon>
        <taxon>Pseudomonadati</taxon>
        <taxon>Bacteroidota</taxon>
        <taxon>Flavobacteriia</taxon>
        <taxon>Flavobacteriales</taxon>
        <taxon>Weeksellaceae</taxon>
        <taxon>Apibacter</taxon>
    </lineage>
</organism>